<proteinExistence type="predicted"/>
<dbReference type="STRING" id="7234.B4GYX8"/>
<feature type="compositionally biased region" description="Basic and acidic residues" evidence="1">
    <location>
        <begin position="158"/>
        <end position="170"/>
    </location>
</feature>
<sequence length="1012" mass="113990">MSHALLDEQTLETLAYERSKSWANMMESYGEIGDGEELDLSDMEQLYKDEDRDPDVQEDEEAAEDDLMEEDLDMGNINTTTAMSKAELTILLCAGENKEKTAEMEEILNQTMPIVQEHKRKWKAAGLDKILDTFDAQKIEQHVGQWMRRNNSLCQEKSSQRYDLRHDRSNSDSSDSESLHSVDTARYIMQSRQRSTPISKMTNMSTIKMYRTHSCKRDELRAKYAYDDEQEHRHHMQALLHRRRERERKLAYLTSSPRHFSHSSSSRSHNSRHKNLRKRRVDSSFFCSPSSEDEDTTLNGCDCRSCLRRVLTRSAYEYCSYRGQREYHHQSASSRSMLRMRRQHSFQEDLRPRLMENECSCCNSDRLCSNVVHIANSSTEEWVVENCNSPVLTETPTKCSNRLNCVQKHFTVRKTPQTTVRSKCRDRGKGQSPHILIKKSASHTPRRQRTHHRHLIASDTSDEDERLERRKPLSGSEGRSTHALAISSAQKAPKKKAISSIKSTSLPPITEIEAKTKNVENERQAISELPPKLEMVVNDSSDEKEFLGRSRFASFSEQKEKKVAENIKAVKKSKQPIMSSAEKAPKKKAVLSVKSKILPPISEDEDVAKSVKGLTPDVGRIKSVSSEDELKKKRPAVLSTKATDIPEEIVPNNEPCTNGTAMTGSEGAKKIGKTPKQKRLKPKSAAKKKDNSKSAVSLPRISEEVVHSPDSQFPSNEQPLKIPVIKLKRCSALKNAEAASADHSDEDIKLKRNGQNTTTLNDTEEEMEHVLALSKETYRKEQLKRRADQKTKANLQSTDQTKKSPLQSLFHNNSVACNSTALANDTACTRALSNKPRVKKRSDVSSSEQKAKVDTIIVLNSSTENSEAAGANEAGGEADCTVVTSTTSCETKEAKPPLKITKRGILLHSSSSSGTGKFNLTELDLGRIIGERRAKKYLKYHIGTRSFDSRHSVYYRPTPKLAAALSASPDIAQTLVHDLNTSTSSCSSEDDIFEHIQRYGEVYSVLGDPTDD</sequence>
<dbReference type="OMA" id="QEHRHHM"/>
<dbReference type="Proteomes" id="UP000008744">
    <property type="component" value="Unassembled WGS sequence"/>
</dbReference>
<feature type="compositionally biased region" description="Basic residues" evidence="1">
    <location>
        <begin position="670"/>
        <end position="686"/>
    </location>
</feature>
<dbReference type="GO" id="GO:0034080">
    <property type="term" value="P:CENP-A containing chromatin assembly"/>
    <property type="evidence" value="ECO:0007669"/>
    <property type="project" value="EnsemblMetazoa"/>
</dbReference>
<dbReference type="CDD" id="cd21840">
    <property type="entry name" value="CAL1_NTD"/>
    <property type="match status" value="1"/>
</dbReference>
<dbReference type="GO" id="GO:0140463">
    <property type="term" value="F:chromatin-protein adaptor activity"/>
    <property type="evidence" value="ECO:0007669"/>
    <property type="project" value="EnsemblMetazoa"/>
</dbReference>
<protein>
    <submittedName>
        <fullName evidence="2">GL27269</fullName>
    </submittedName>
</protein>
<evidence type="ECO:0000256" key="1">
    <source>
        <dbReference type="SAM" id="MobiDB-lite"/>
    </source>
</evidence>
<keyword evidence="3" id="KW-1185">Reference proteome</keyword>
<evidence type="ECO:0000313" key="2">
    <source>
        <dbReference type="EMBL" id="EDW27996.1"/>
    </source>
</evidence>
<feature type="region of interest" description="Disordered" evidence="1">
    <location>
        <begin position="155"/>
        <end position="183"/>
    </location>
</feature>
<dbReference type="GO" id="GO:0140713">
    <property type="term" value="F:histone chaperone activity"/>
    <property type="evidence" value="ECO:0007669"/>
    <property type="project" value="EnsemblMetazoa"/>
</dbReference>
<dbReference type="Pfam" id="PF10384">
    <property type="entry name" value="Scm3"/>
    <property type="match status" value="1"/>
</dbReference>
<dbReference type="OrthoDB" id="8021929at2759"/>
<dbReference type="GO" id="GO:0005730">
    <property type="term" value="C:nucleolus"/>
    <property type="evidence" value="ECO:0007669"/>
    <property type="project" value="EnsemblMetazoa"/>
</dbReference>
<feature type="compositionally biased region" description="Polar residues" evidence="1">
    <location>
        <begin position="792"/>
        <end position="804"/>
    </location>
</feature>
<dbReference type="GO" id="GO:0000776">
    <property type="term" value="C:kinetochore"/>
    <property type="evidence" value="ECO:0007669"/>
    <property type="project" value="EnsemblMetazoa"/>
</dbReference>
<dbReference type="eggNOG" id="ENOG502TIY2">
    <property type="taxonomic scope" value="Eukaryota"/>
</dbReference>
<feature type="region of interest" description="Disordered" evidence="1">
    <location>
        <begin position="571"/>
        <end position="590"/>
    </location>
</feature>
<feature type="compositionally biased region" description="Basic residues" evidence="1">
    <location>
        <begin position="436"/>
        <end position="455"/>
    </location>
</feature>
<organism evidence="3">
    <name type="scientific">Drosophila persimilis</name>
    <name type="common">Fruit fly</name>
    <dbReference type="NCBI Taxonomy" id="7234"/>
    <lineage>
        <taxon>Eukaryota</taxon>
        <taxon>Metazoa</taxon>
        <taxon>Ecdysozoa</taxon>
        <taxon>Arthropoda</taxon>
        <taxon>Hexapoda</taxon>
        <taxon>Insecta</taxon>
        <taxon>Pterygota</taxon>
        <taxon>Neoptera</taxon>
        <taxon>Endopterygota</taxon>
        <taxon>Diptera</taxon>
        <taxon>Brachycera</taxon>
        <taxon>Muscomorpha</taxon>
        <taxon>Ephydroidea</taxon>
        <taxon>Drosophilidae</taxon>
        <taxon>Drosophila</taxon>
        <taxon>Sophophora</taxon>
    </lineage>
</organism>
<dbReference type="GO" id="GO:0042393">
    <property type="term" value="F:histone binding"/>
    <property type="evidence" value="ECO:0007669"/>
    <property type="project" value="InterPro"/>
</dbReference>
<feature type="region of interest" description="Disordered" evidence="1">
    <location>
        <begin position="623"/>
        <end position="717"/>
    </location>
</feature>
<name>B4GYX8_DROPE</name>
<dbReference type="EMBL" id="CH479198">
    <property type="protein sequence ID" value="EDW27996.1"/>
    <property type="molecule type" value="Genomic_DNA"/>
</dbReference>
<feature type="compositionally biased region" description="Polar residues" evidence="1">
    <location>
        <begin position="654"/>
        <end position="663"/>
    </location>
</feature>
<accession>B4GYX8</accession>
<dbReference type="PhylomeDB" id="B4GYX8"/>
<reference evidence="2 3" key="1">
    <citation type="journal article" date="2007" name="Nature">
        <title>Evolution of genes and genomes on the Drosophila phylogeny.</title>
        <authorList>
            <consortium name="Drosophila 12 Genomes Consortium"/>
            <person name="Clark A.G."/>
            <person name="Eisen M.B."/>
            <person name="Smith D.R."/>
            <person name="Bergman C.M."/>
            <person name="Oliver B."/>
            <person name="Markow T.A."/>
            <person name="Kaufman T.C."/>
            <person name="Kellis M."/>
            <person name="Gelbart W."/>
            <person name="Iyer V.N."/>
            <person name="Pollard D.A."/>
            <person name="Sackton T.B."/>
            <person name="Larracuente A.M."/>
            <person name="Singh N.D."/>
            <person name="Abad J.P."/>
            <person name="Abt D.N."/>
            <person name="Adryan B."/>
            <person name="Aguade M."/>
            <person name="Akashi H."/>
            <person name="Anderson W.W."/>
            <person name="Aquadro C.F."/>
            <person name="Ardell D.H."/>
            <person name="Arguello R."/>
            <person name="Artieri C.G."/>
            <person name="Barbash D.A."/>
            <person name="Barker D."/>
            <person name="Barsanti P."/>
            <person name="Batterham P."/>
            <person name="Batzoglou S."/>
            <person name="Begun D."/>
            <person name="Bhutkar A."/>
            <person name="Blanco E."/>
            <person name="Bosak S.A."/>
            <person name="Bradley R.K."/>
            <person name="Brand A.D."/>
            <person name="Brent M.R."/>
            <person name="Brooks A.N."/>
            <person name="Brown R.H."/>
            <person name="Butlin R.K."/>
            <person name="Caggese C."/>
            <person name="Calvi B.R."/>
            <person name="Bernardo de Carvalho A."/>
            <person name="Caspi A."/>
            <person name="Castrezana S."/>
            <person name="Celniker S.E."/>
            <person name="Chang J.L."/>
            <person name="Chapple C."/>
            <person name="Chatterji S."/>
            <person name="Chinwalla A."/>
            <person name="Civetta A."/>
            <person name="Clifton S.W."/>
            <person name="Comeron J.M."/>
            <person name="Costello J.C."/>
            <person name="Coyne J.A."/>
            <person name="Daub J."/>
            <person name="David R.G."/>
            <person name="Delcher A.L."/>
            <person name="Delehaunty K."/>
            <person name="Do C.B."/>
            <person name="Ebling H."/>
            <person name="Edwards K."/>
            <person name="Eickbush T."/>
            <person name="Evans J.D."/>
            <person name="Filipski A."/>
            <person name="Findeiss S."/>
            <person name="Freyhult E."/>
            <person name="Fulton L."/>
            <person name="Fulton R."/>
            <person name="Garcia A.C."/>
            <person name="Gardiner A."/>
            <person name="Garfield D.A."/>
            <person name="Garvin B.E."/>
            <person name="Gibson G."/>
            <person name="Gilbert D."/>
            <person name="Gnerre S."/>
            <person name="Godfrey J."/>
            <person name="Good R."/>
            <person name="Gotea V."/>
            <person name="Gravely B."/>
            <person name="Greenberg A.J."/>
            <person name="Griffiths-Jones S."/>
            <person name="Gross S."/>
            <person name="Guigo R."/>
            <person name="Gustafson E.A."/>
            <person name="Haerty W."/>
            <person name="Hahn M.W."/>
            <person name="Halligan D.L."/>
            <person name="Halpern A.L."/>
            <person name="Halter G.M."/>
            <person name="Han M.V."/>
            <person name="Heger A."/>
            <person name="Hillier L."/>
            <person name="Hinrichs A.S."/>
            <person name="Holmes I."/>
            <person name="Hoskins R.A."/>
            <person name="Hubisz M.J."/>
            <person name="Hultmark D."/>
            <person name="Huntley M.A."/>
            <person name="Jaffe D.B."/>
            <person name="Jagadeeshan S."/>
            <person name="Jeck W.R."/>
            <person name="Johnson J."/>
            <person name="Jones C.D."/>
            <person name="Jordan W.C."/>
            <person name="Karpen G.H."/>
            <person name="Kataoka E."/>
            <person name="Keightley P.D."/>
            <person name="Kheradpour P."/>
            <person name="Kirkness E.F."/>
            <person name="Koerich L.B."/>
            <person name="Kristiansen K."/>
            <person name="Kudrna D."/>
            <person name="Kulathinal R.J."/>
            <person name="Kumar S."/>
            <person name="Kwok R."/>
            <person name="Lander E."/>
            <person name="Langley C.H."/>
            <person name="Lapoint R."/>
            <person name="Lazzaro B.P."/>
            <person name="Lee S.J."/>
            <person name="Levesque L."/>
            <person name="Li R."/>
            <person name="Lin C.F."/>
            <person name="Lin M.F."/>
            <person name="Lindblad-Toh K."/>
            <person name="Llopart A."/>
            <person name="Long M."/>
            <person name="Low L."/>
            <person name="Lozovsky E."/>
            <person name="Lu J."/>
            <person name="Luo M."/>
            <person name="Machado C.A."/>
            <person name="Makalowski W."/>
            <person name="Marzo M."/>
            <person name="Matsuda M."/>
            <person name="Matzkin L."/>
            <person name="McAllister B."/>
            <person name="McBride C.S."/>
            <person name="McKernan B."/>
            <person name="McKernan K."/>
            <person name="Mendez-Lago M."/>
            <person name="Minx P."/>
            <person name="Mollenhauer M.U."/>
            <person name="Montooth K."/>
            <person name="Mount S.M."/>
            <person name="Mu X."/>
            <person name="Myers E."/>
            <person name="Negre B."/>
            <person name="Newfeld S."/>
            <person name="Nielsen R."/>
            <person name="Noor M.A."/>
            <person name="O'Grady P."/>
            <person name="Pachter L."/>
            <person name="Papaceit M."/>
            <person name="Parisi M.J."/>
            <person name="Parisi M."/>
            <person name="Parts L."/>
            <person name="Pedersen J.S."/>
            <person name="Pesole G."/>
            <person name="Phillippy A.M."/>
            <person name="Ponting C.P."/>
            <person name="Pop M."/>
            <person name="Porcelli D."/>
            <person name="Powell J.R."/>
            <person name="Prohaska S."/>
            <person name="Pruitt K."/>
            <person name="Puig M."/>
            <person name="Quesneville H."/>
            <person name="Ram K.R."/>
            <person name="Rand D."/>
            <person name="Rasmussen M.D."/>
            <person name="Reed L.K."/>
            <person name="Reenan R."/>
            <person name="Reily A."/>
            <person name="Remington K.A."/>
            <person name="Rieger T.T."/>
            <person name="Ritchie M.G."/>
            <person name="Robin C."/>
            <person name="Rogers Y.H."/>
            <person name="Rohde C."/>
            <person name="Rozas J."/>
            <person name="Rubenfield M.J."/>
            <person name="Ruiz A."/>
            <person name="Russo S."/>
            <person name="Salzberg S.L."/>
            <person name="Sanchez-Gracia A."/>
            <person name="Saranga D.J."/>
            <person name="Sato H."/>
            <person name="Schaeffer S.W."/>
            <person name="Schatz M.C."/>
            <person name="Schlenke T."/>
            <person name="Schwartz R."/>
            <person name="Segarra C."/>
            <person name="Singh R.S."/>
            <person name="Sirot L."/>
            <person name="Sirota M."/>
            <person name="Sisneros N.B."/>
            <person name="Smith C.D."/>
            <person name="Smith T.F."/>
            <person name="Spieth J."/>
            <person name="Stage D.E."/>
            <person name="Stark A."/>
            <person name="Stephan W."/>
            <person name="Strausberg R.L."/>
            <person name="Strempel S."/>
            <person name="Sturgill D."/>
            <person name="Sutton G."/>
            <person name="Sutton G.G."/>
            <person name="Tao W."/>
            <person name="Teichmann S."/>
            <person name="Tobari Y.N."/>
            <person name="Tomimura Y."/>
            <person name="Tsolas J.M."/>
            <person name="Valente V.L."/>
            <person name="Venter E."/>
            <person name="Venter J.C."/>
            <person name="Vicario S."/>
            <person name="Vieira F.G."/>
            <person name="Vilella A.J."/>
            <person name="Villasante A."/>
            <person name="Walenz B."/>
            <person name="Wang J."/>
            <person name="Wasserman M."/>
            <person name="Watts T."/>
            <person name="Wilson D."/>
            <person name="Wilson R.K."/>
            <person name="Wing R.A."/>
            <person name="Wolfner M.F."/>
            <person name="Wong A."/>
            <person name="Wong G.K."/>
            <person name="Wu C.I."/>
            <person name="Wu G."/>
            <person name="Yamamoto D."/>
            <person name="Yang H.P."/>
            <person name="Yang S.P."/>
            <person name="Yorke J.A."/>
            <person name="Yoshida K."/>
            <person name="Zdobnov E."/>
            <person name="Zhang P."/>
            <person name="Zhang Y."/>
            <person name="Zimin A.V."/>
            <person name="Baldwin J."/>
            <person name="Abdouelleil A."/>
            <person name="Abdulkadir J."/>
            <person name="Abebe A."/>
            <person name="Abera B."/>
            <person name="Abreu J."/>
            <person name="Acer S.C."/>
            <person name="Aftuck L."/>
            <person name="Alexander A."/>
            <person name="An P."/>
            <person name="Anderson E."/>
            <person name="Anderson S."/>
            <person name="Arachi H."/>
            <person name="Azer M."/>
            <person name="Bachantsang P."/>
            <person name="Barry A."/>
            <person name="Bayul T."/>
            <person name="Berlin A."/>
            <person name="Bessette D."/>
            <person name="Bloom T."/>
            <person name="Blye J."/>
            <person name="Boguslavskiy L."/>
            <person name="Bonnet C."/>
            <person name="Boukhgalter B."/>
            <person name="Bourzgui I."/>
            <person name="Brown A."/>
            <person name="Cahill P."/>
            <person name="Channer S."/>
            <person name="Cheshatsang Y."/>
            <person name="Chuda L."/>
            <person name="Citroen M."/>
            <person name="Collymore A."/>
            <person name="Cooke P."/>
            <person name="Costello M."/>
            <person name="D'Aco K."/>
            <person name="Daza R."/>
            <person name="De Haan G."/>
            <person name="DeGray S."/>
            <person name="DeMaso C."/>
            <person name="Dhargay N."/>
            <person name="Dooley K."/>
            <person name="Dooley E."/>
            <person name="Doricent M."/>
            <person name="Dorje P."/>
            <person name="Dorjee K."/>
            <person name="Dupes A."/>
            <person name="Elong R."/>
            <person name="Falk J."/>
            <person name="Farina A."/>
            <person name="Faro S."/>
            <person name="Ferguson D."/>
            <person name="Fisher S."/>
            <person name="Foley C.D."/>
            <person name="Franke A."/>
            <person name="Friedrich D."/>
            <person name="Gadbois L."/>
            <person name="Gearin G."/>
            <person name="Gearin C.R."/>
            <person name="Giannoukos G."/>
            <person name="Goode T."/>
            <person name="Graham J."/>
            <person name="Grandbois E."/>
            <person name="Grewal S."/>
            <person name="Gyaltsen K."/>
            <person name="Hafez N."/>
            <person name="Hagos B."/>
            <person name="Hall J."/>
            <person name="Henson C."/>
            <person name="Hollinger A."/>
            <person name="Honan T."/>
            <person name="Huard M.D."/>
            <person name="Hughes L."/>
            <person name="Hurhula B."/>
            <person name="Husby M.E."/>
            <person name="Kamat A."/>
            <person name="Kanga B."/>
            <person name="Kashin S."/>
            <person name="Khazanovich D."/>
            <person name="Kisner P."/>
            <person name="Lance K."/>
            <person name="Lara M."/>
            <person name="Lee W."/>
            <person name="Lennon N."/>
            <person name="Letendre F."/>
            <person name="LeVine R."/>
            <person name="Lipovsky A."/>
            <person name="Liu X."/>
            <person name="Liu J."/>
            <person name="Liu S."/>
            <person name="Lokyitsang T."/>
            <person name="Lokyitsang Y."/>
            <person name="Lubonja R."/>
            <person name="Lui A."/>
            <person name="MacDonald P."/>
            <person name="Magnisalis V."/>
            <person name="Maru K."/>
            <person name="Matthews C."/>
            <person name="McCusker W."/>
            <person name="McDonough S."/>
            <person name="Mehta T."/>
            <person name="Meldrim J."/>
            <person name="Meneus L."/>
            <person name="Mihai O."/>
            <person name="Mihalev A."/>
            <person name="Mihova T."/>
            <person name="Mittelman R."/>
            <person name="Mlenga V."/>
            <person name="Montmayeur A."/>
            <person name="Mulrain L."/>
            <person name="Navidi A."/>
            <person name="Naylor J."/>
            <person name="Negash T."/>
            <person name="Nguyen T."/>
            <person name="Nguyen N."/>
            <person name="Nicol R."/>
            <person name="Norbu C."/>
            <person name="Norbu N."/>
            <person name="Novod N."/>
            <person name="O'Neill B."/>
            <person name="Osman S."/>
            <person name="Markiewicz E."/>
            <person name="Oyono O.L."/>
            <person name="Patti C."/>
            <person name="Phunkhang P."/>
            <person name="Pierre F."/>
            <person name="Priest M."/>
            <person name="Raghuraman S."/>
            <person name="Rege F."/>
            <person name="Reyes R."/>
            <person name="Rise C."/>
            <person name="Rogov P."/>
            <person name="Ross K."/>
            <person name="Ryan E."/>
            <person name="Settipalli S."/>
            <person name="Shea T."/>
            <person name="Sherpa N."/>
            <person name="Shi L."/>
            <person name="Shih D."/>
            <person name="Sparrow T."/>
            <person name="Spaulding J."/>
            <person name="Stalker J."/>
            <person name="Stange-Thomann N."/>
            <person name="Stavropoulos S."/>
            <person name="Stone C."/>
            <person name="Strader C."/>
            <person name="Tesfaye S."/>
            <person name="Thomson T."/>
            <person name="Thoulutsang Y."/>
            <person name="Thoulutsang D."/>
            <person name="Topham K."/>
            <person name="Topping I."/>
            <person name="Tsamla T."/>
            <person name="Vassiliev H."/>
            <person name="Vo A."/>
            <person name="Wangchuk T."/>
            <person name="Wangdi T."/>
            <person name="Weiand M."/>
            <person name="Wilkinson J."/>
            <person name="Wilson A."/>
            <person name="Yadav S."/>
            <person name="Young G."/>
            <person name="Yu Q."/>
            <person name="Zembek L."/>
            <person name="Zhong D."/>
            <person name="Zimmer A."/>
            <person name="Zwirko Z."/>
            <person name="Jaffe D.B."/>
            <person name="Alvarez P."/>
            <person name="Brockman W."/>
            <person name="Butler J."/>
            <person name="Chin C."/>
            <person name="Gnerre S."/>
            <person name="Grabherr M."/>
            <person name="Kleber M."/>
            <person name="Mauceli E."/>
            <person name="MacCallum I."/>
        </authorList>
    </citation>
    <scope>NUCLEOTIDE SEQUENCE [LARGE SCALE GENOMIC DNA]</scope>
    <source>
        <strain evidence="3">MSH-3 / Tucson 14011-0111.49</strain>
    </source>
</reference>
<dbReference type="AlphaFoldDB" id="B4GYX8"/>
<feature type="region of interest" description="Disordered" evidence="1">
    <location>
        <begin position="783"/>
        <end position="804"/>
    </location>
</feature>
<gene>
    <name evidence="2" type="primary">Dper\GL27269</name>
    <name evidence="2" type="ORF">Dper_GL27269</name>
</gene>
<feature type="compositionally biased region" description="Basic and acidic residues" evidence="1">
    <location>
        <begin position="740"/>
        <end position="750"/>
    </location>
</feature>
<feature type="region of interest" description="Disordered" evidence="1">
    <location>
        <begin position="416"/>
        <end position="500"/>
    </location>
</feature>
<dbReference type="GO" id="GO:0016321">
    <property type="term" value="P:female meiosis chromosome segregation"/>
    <property type="evidence" value="ECO:0007669"/>
    <property type="project" value="EnsemblMetazoa"/>
</dbReference>
<feature type="region of interest" description="Disordered" evidence="1">
    <location>
        <begin position="738"/>
        <end position="764"/>
    </location>
</feature>
<evidence type="ECO:0000313" key="3">
    <source>
        <dbReference type="Proteomes" id="UP000008744"/>
    </source>
</evidence>
<feature type="compositionally biased region" description="Low complexity" evidence="1">
    <location>
        <begin position="255"/>
        <end position="268"/>
    </location>
</feature>
<dbReference type="KEGG" id="dpe:6598759"/>
<dbReference type="HOGENOM" id="CLU_342035_0_0_1"/>
<dbReference type="InterPro" id="IPR018465">
    <property type="entry name" value="Scm3/HJURP"/>
</dbReference>
<feature type="region of interest" description="Disordered" evidence="1">
    <location>
        <begin position="253"/>
        <end position="277"/>
    </location>
</feature>